<evidence type="ECO:0000256" key="4">
    <source>
        <dbReference type="ARBA" id="ARBA00022692"/>
    </source>
</evidence>
<evidence type="ECO:0000256" key="6">
    <source>
        <dbReference type="ARBA" id="ARBA00023136"/>
    </source>
</evidence>
<proteinExistence type="inferred from homology"/>
<evidence type="ECO:0000313" key="9">
    <source>
        <dbReference type="EMBL" id="GEK74303.1"/>
    </source>
</evidence>
<comment type="subcellular location">
    <subcellularLocation>
        <location evidence="1">Cell membrane</location>
        <topology evidence="1">Multi-pass membrane protein</topology>
    </subcellularLocation>
</comment>
<evidence type="ECO:0000259" key="8">
    <source>
        <dbReference type="Pfam" id="PF04039"/>
    </source>
</evidence>
<gene>
    <name evidence="9" type="primary">mrpB</name>
    <name evidence="9" type="ORF">HHA04nite_28470</name>
</gene>
<feature type="transmembrane region" description="Helical" evidence="7">
    <location>
        <begin position="118"/>
        <end position="144"/>
    </location>
</feature>
<evidence type="ECO:0000256" key="2">
    <source>
        <dbReference type="ARBA" id="ARBA00009425"/>
    </source>
</evidence>
<feature type="transmembrane region" description="Helical" evidence="7">
    <location>
        <begin position="15"/>
        <end position="36"/>
    </location>
</feature>
<dbReference type="PANTHER" id="PTHR33932">
    <property type="entry name" value="NA(+)/H(+) ANTIPORTER SUBUNIT B"/>
    <property type="match status" value="1"/>
</dbReference>
<feature type="domain" description="Na+/H+ antiporter MnhB subunit-related protein" evidence="8">
    <location>
        <begin position="17"/>
        <end position="138"/>
    </location>
</feature>
<reference evidence="9 10" key="1">
    <citation type="submission" date="2019-07" db="EMBL/GenBank/DDBJ databases">
        <title>Whole genome shotgun sequence of Halomonas halophila NBRC 102604.</title>
        <authorList>
            <person name="Hosoyama A."/>
            <person name="Uohara A."/>
            <person name="Ohji S."/>
            <person name="Ichikawa N."/>
        </authorList>
    </citation>
    <scope>NUCLEOTIDE SEQUENCE [LARGE SCALE GENOMIC DNA]</scope>
    <source>
        <strain evidence="9 10">NBRC 102604</strain>
    </source>
</reference>
<keyword evidence="10" id="KW-1185">Reference proteome</keyword>
<dbReference type="NCBIfam" id="NF009163">
    <property type="entry name" value="PRK12509.1"/>
    <property type="match status" value="1"/>
</dbReference>
<protein>
    <submittedName>
        <fullName evidence="9">Na(+)/H(+) antiporter subunit B</fullName>
    </submittedName>
</protein>
<keyword evidence="6 7" id="KW-0472">Membrane</keyword>
<dbReference type="PANTHER" id="PTHR33932:SF4">
    <property type="entry name" value="NA(+)_H(+) ANTIPORTER SUBUNIT B"/>
    <property type="match status" value="1"/>
</dbReference>
<evidence type="ECO:0000256" key="5">
    <source>
        <dbReference type="ARBA" id="ARBA00022989"/>
    </source>
</evidence>
<dbReference type="EMBL" id="BJUS01000041">
    <property type="protein sequence ID" value="GEK74303.1"/>
    <property type="molecule type" value="Genomic_DNA"/>
</dbReference>
<dbReference type="Pfam" id="PF04039">
    <property type="entry name" value="MnhB"/>
    <property type="match status" value="1"/>
</dbReference>
<comment type="similarity">
    <text evidence="2">Belongs to the CPA3 antiporters (TC 2.A.63) subunit B family.</text>
</comment>
<keyword evidence="3" id="KW-1003">Cell membrane</keyword>
<keyword evidence="4 7" id="KW-0812">Transmembrane</keyword>
<feature type="transmembrane region" description="Helical" evidence="7">
    <location>
        <begin position="48"/>
        <end position="69"/>
    </location>
</feature>
<organism evidence="9 10">
    <name type="scientific">Halomonas halophila</name>
    <dbReference type="NCBI Taxonomy" id="29573"/>
    <lineage>
        <taxon>Bacteria</taxon>
        <taxon>Pseudomonadati</taxon>
        <taxon>Pseudomonadota</taxon>
        <taxon>Gammaproteobacteria</taxon>
        <taxon>Oceanospirillales</taxon>
        <taxon>Halomonadaceae</taxon>
        <taxon>Halomonas</taxon>
    </lineage>
</organism>
<accession>A0ABQ0U707</accession>
<comment type="caution">
    <text evidence="9">The sequence shown here is derived from an EMBL/GenBank/DDBJ whole genome shotgun (WGS) entry which is preliminary data.</text>
</comment>
<evidence type="ECO:0000313" key="10">
    <source>
        <dbReference type="Proteomes" id="UP000321121"/>
    </source>
</evidence>
<dbReference type="Proteomes" id="UP000321121">
    <property type="component" value="Unassembled WGS sequence"/>
</dbReference>
<evidence type="ECO:0000256" key="1">
    <source>
        <dbReference type="ARBA" id="ARBA00004651"/>
    </source>
</evidence>
<evidence type="ECO:0000256" key="3">
    <source>
        <dbReference type="ARBA" id="ARBA00022475"/>
    </source>
</evidence>
<evidence type="ECO:0000256" key="7">
    <source>
        <dbReference type="SAM" id="Phobius"/>
    </source>
</evidence>
<dbReference type="InterPro" id="IPR050622">
    <property type="entry name" value="CPA3_antiporter_subunitB"/>
</dbReference>
<name>A0ABQ0U707_9GAMM</name>
<dbReference type="InterPro" id="IPR007182">
    <property type="entry name" value="MnhB"/>
</dbReference>
<feature type="transmembrane region" description="Helical" evidence="7">
    <location>
        <begin position="81"/>
        <end position="98"/>
    </location>
</feature>
<sequence>MTGAREGRPMVKSGTLILSVAARLLLPLQLLFSVFLLLRGHDEPGGGFIAGLVAAGAFALYLFAFGRHALRRVLRVSPRDLVGVGLLLGVSSTLPAWWSGEPFFTAHWWTIPVIDFKASTPLIFDIGVYLAVVGVVLTAITALVDTDRHDEG</sequence>
<keyword evidence="5 7" id="KW-1133">Transmembrane helix</keyword>